<organism evidence="2 3">
    <name type="scientific">Hyphomicrobium denitrificans 1NES1</name>
    <dbReference type="NCBI Taxonomy" id="670307"/>
    <lineage>
        <taxon>Bacteria</taxon>
        <taxon>Pseudomonadati</taxon>
        <taxon>Pseudomonadota</taxon>
        <taxon>Alphaproteobacteria</taxon>
        <taxon>Hyphomicrobiales</taxon>
        <taxon>Hyphomicrobiaceae</taxon>
        <taxon>Hyphomicrobium</taxon>
    </lineage>
</organism>
<reference evidence="2 3" key="1">
    <citation type="journal article" date="2013" name="Genome Announc.">
        <title>Genome sequences for three denitrifying bacterial strains isolated from a uranium- and nitrate-contaminated subsurface environment.</title>
        <authorList>
            <person name="Venkatramanan R."/>
            <person name="Prakash O."/>
            <person name="Woyke T."/>
            <person name="Chain P."/>
            <person name="Goodwin L.A."/>
            <person name="Watson D."/>
            <person name="Brooks S."/>
            <person name="Kostka J.E."/>
            <person name="Green S.J."/>
        </authorList>
    </citation>
    <scope>NUCLEOTIDE SEQUENCE [LARGE SCALE GENOMIC DNA]</scope>
    <source>
        <strain evidence="2 3">1NES1</strain>
    </source>
</reference>
<protein>
    <submittedName>
        <fullName evidence="2">Uncharacterized protein</fullName>
    </submittedName>
</protein>
<proteinExistence type="predicted"/>
<keyword evidence="1" id="KW-0175">Coiled coil</keyword>
<dbReference type="Proteomes" id="UP000005952">
    <property type="component" value="Chromosome"/>
</dbReference>
<accession>N0B6B7</accession>
<sequence>MVHASESAIAICLSRLDSLIQSVGRLQRAHASRGTKPSNERSFHEIRLAKAAIEADYQALKTKLNEVRASLANDEQRAKSERRRMLMEKVFSR</sequence>
<evidence type="ECO:0000313" key="3">
    <source>
        <dbReference type="Proteomes" id="UP000005952"/>
    </source>
</evidence>
<feature type="coiled-coil region" evidence="1">
    <location>
        <begin position="50"/>
        <end position="84"/>
    </location>
</feature>
<gene>
    <name evidence="2" type="ORF">HYPDE_34283</name>
</gene>
<evidence type="ECO:0000313" key="2">
    <source>
        <dbReference type="EMBL" id="AGK58528.1"/>
    </source>
</evidence>
<keyword evidence="3" id="KW-1185">Reference proteome</keyword>
<dbReference type="KEGG" id="hdt:HYPDE_34283"/>
<dbReference type="RefSeq" id="WP_015598551.1">
    <property type="nucleotide sequence ID" value="NC_021172.1"/>
</dbReference>
<dbReference type="AlphaFoldDB" id="N0B6B7"/>
<name>N0B6B7_9HYPH</name>
<evidence type="ECO:0000256" key="1">
    <source>
        <dbReference type="SAM" id="Coils"/>
    </source>
</evidence>
<dbReference type="HOGENOM" id="CLU_2409294_0_0_5"/>
<dbReference type="EMBL" id="CP005587">
    <property type="protein sequence ID" value="AGK58528.1"/>
    <property type="molecule type" value="Genomic_DNA"/>
</dbReference>